<dbReference type="GO" id="GO:0016301">
    <property type="term" value="F:kinase activity"/>
    <property type="evidence" value="ECO:0007669"/>
    <property type="project" value="UniProtKB-KW"/>
</dbReference>
<dbReference type="PANTHER" id="PTHR34236:SF1">
    <property type="entry name" value="DIMETHYL SULFOXIDE REDUCTASE TRANSCRIPTIONAL ACTIVATOR"/>
    <property type="match status" value="1"/>
</dbReference>
<gene>
    <name evidence="9" type="ORF">CP557_20795</name>
</gene>
<dbReference type="SUPFAM" id="SSF52172">
    <property type="entry name" value="CheY-like"/>
    <property type="match status" value="1"/>
</dbReference>
<dbReference type="AlphaFoldDB" id="A0A2A5QPY1"/>
<evidence type="ECO:0000256" key="1">
    <source>
        <dbReference type="ARBA" id="ARBA00022679"/>
    </source>
</evidence>
<name>A0A2A5QPY1_9EURY</name>
<dbReference type="RefSeq" id="WP_097381932.1">
    <property type="nucleotide sequence ID" value="NZ_NXNI01000002.1"/>
</dbReference>
<dbReference type="InterPro" id="IPR001789">
    <property type="entry name" value="Sig_transdc_resp-reg_receiver"/>
</dbReference>
<proteinExistence type="predicted"/>
<dbReference type="Pfam" id="PF04967">
    <property type="entry name" value="HTH_10"/>
    <property type="match status" value="1"/>
</dbReference>
<keyword evidence="1" id="KW-0808">Transferase</keyword>
<dbReference type="CDD" id="cd00130">
    <property type="entry name" value="PAS"/>
    <property type="match status" value="2"/>
</dbReference>
<dbReference type="Proteomes" id="UP000219689">
    <property type="component" value="Unassembled WGS sequence"/>
</dbReference>
<dbReference type="InterPro" id="IPR003018">
    <property type="entry name" value="GAF"/>
</dbReference>
<dbReference type="InterPro" id="IPR013656">
    <property type="entry name" value="PAS_4"/>
</dbReference>
<dbReference type="GO" id="GO:0000160">
    <property type="term" value="P:phosphorelay signal transduction system"/>
    <property type="evidence" value="ECO:0007669"/>
    <property type="project" value="InterPro"/>
</dbReference>
<dbReference type="Pfam" id="PF15915">
    <property type="entry name" value="BAT"/>
    <property type="match status" value="1"/>
</dbReference>
<keyword evidence="10" id="KW-1185">Reference proteome</keyword>
<accession>A0A2A5QPY1</accession>
<dbReference type="Pfam" id="PF00072">
    <property type="entry name" value="Response_reg"/>
    <property type="match status" value="1"/>
</dbReference>
<dbReference type="SMART" id="SM00448">
    <property type="entry name" value="REC"/>
    <property type="match status" value="1"/>
</dbReference>
<evidence type="ECO:0000256" key="2">
    <source>
        <dbReference type="ARBA" id="ARBA00022777"/>
    </source>
</evidence>
<keyword evidence="4" id="KW-0804">Transcription</keyword>
<dbReference type="PROSITE" id="PS50110">
    <property type="entry name" value="RESPONSE_REGULATORY"/>
    <property type="match status" value="1"/>
</dbReference>
<feature type="coiled-coil region" evidence="6">
    <location>
        <begin position="539"/>
        <end position="579"/>
    </location>
</feature>
<sequence length="959" mass="106090">MSDAEYLIDSARVLVVGPATWLETFTEALETRTDASVHAVETAGQALETVRRESIDCLVTEYTLAETTGVELVKRIRESTATLPVLLGTTAGSEAIASEAIEAGVTDYVAVTDPLEETGDELVDRTERALRSAQRTVTRRERARQFDAVFHDTRTATWILDPDGTLKRVNQTAREMIDDDVDSIIGDPFWTLPWWAHTEAHQRDIHHLVEKAQGGRFGTAVVSPPPAAETQRVIDLSVRPVENERGDLVSIVVEGIDITDQVDLERDLRRSEELHRVTLNNMTDTVLMTNEAGEYTYVCPNVHFIFGYTADEIRAQGTIDTLLGTDLFDREELAANGVLKNIECTVTDKAGREHTLLVNVREVSIHDGTLLYSCRDITKRKQREEALATLQETAREFLYAETHQEIAQHIVDDVSSVLDLTASAVYRFDVDANELRPAAYSSTMTDLHGPLPPIHTDDETLPGHCFVNDETLIFDDVHAADRLENRATGLRSTIYIPLGHHGVFVVGSDDVGAFDEVTRELADLLAATAEAALDRVTRESQLREQDRELQRQNEQLTALNRINATIREIDQAIVRAETRDEIDHTVCERLTDNDRFEFAWIGTVDSTTETVEPRAWAGDEQGYLDSQSIAVAPTGAEPAGQTAATGDVTMVTNVAADLRGDPWRSDALTRDFMSVLSIPLVYNDLTHGVLTVYADTRGAFDGTARAVLTELGETIASAQSAIERKHALLTTSMTRVTFTVDDPTYLLSRLARTAECTLSYQGGVQRTMDGDYVFLTVDDADVRGVAETAAELATVDEATTIHADDTGGTLRLRLSQPFLAVELADHGVVFRESTADPTAATLVIDVPEGVDVRTITQLVRETLSPIELQRKETVEQAAERDLYSRVRETLTDRQLEVLQTAYYSGFFESPRENTGEEIAETLEISPPAFYQHVRAVQRKLFTTLFMERSVPTAAPPEGG</sequence>
<dbReference type="Gene3D" id="3.40.50.2300">
    <property type="match status" value="1"/>
</dbReference>
<comment type="caution">
    <text evidence="5">Lacks conserved residue(s) required for the propagation of feature annotation.</text>
</comment>
<dbReference type="Gene3D" id="3.30.450.20">
    <property type="entry name" value="PAS domain"/>
    <property type="match status" value="2"/>
</dbReference>
<feature type="domain" description="Response regulatory" evidence="7">
    <location>
        <begin position="12"/>
        <end position="126"/>
    </location>
</feature>
<dbReference type="InterPro" id="IPR013324">
    <property type="entry name" value="RNA_pol_sigma_r3/r4-like"/>
</dbReference>
<dbReference type="InterPro" id="IPR031803">
    <property type="entry name" value="BAT_GAF/HTH-assoc"/>
</dbReference>
<dbReference type="SMART" id="SM00065">
    <property type="entry name" value="GAF"/>
    <property type="match status" value="2"/>
</dbReference>
<dbReference type="Pfam" id="PF08448">
    <property type="entry name" value="PAS_4"/>
    <property type="match status" value="1"/>
</dbReference>
<organism evidence="9 10">
    <name type="scientific">Natrinema ejinorense</name>
    <dbReference type="NCBI Taxonomy" id="373386"/>
    <lineage>
        <taxon>Archaea</taxon>
        <taxon>Methanobacteriati</taxon>
        <taxon>Methanobacteriota</taxon>
        <taxon>Stenosarchaea group</taxon>
        <taxon>Halobacteria</taxon>
        <taxon>Halobacteriales</taxon>
        <taxon>Natrialbaceae</taxon>
        <taxon>Natrinema</taxon>
    </lineage>
</organism>
<dbReference type="PANTHER" id="PTHR34236">
    <property type="entry name" value="DIMETHYL SULFOXIDE REDUCTASE TRANSCRIPTIONAL ACTIVATOR"/>
    <property type="match status" value="1"/>
</dbReference>
<dbReference type="InterPro" id="IPR029016">
    <property type="entry name" value="GAF-like_dom_sf"/>
</dbReference>
<reference evidence="9 10" key="1">
    <citation type="submission" date="2017-09" db="EMBL/GenBank/DDBJ databases">
        <title>Genome sequences of Natrinema ejinorence JCM 13890T.</title>
        <authorList>
            <person name="Roh S.W."/>
            <person name="Kim Y.B."/>
            <person name="Kim J.Y."/>
        </authorList>
    </citation>
    <scope>NUCLEOTIDE SEQUENCE [LARGE SCALE GENOMIC DNA]</scope>
    <source>
        <strain evidence="9 10">JCM 13890</strain>
    </source>
</reference>
<dbReference type="EMBL" id="NXNI01000002">
    <property type="protein sequence ID" value="PCR88916.1"/>
    <property type="molecule type" value="Genomic_DNA"/>
</dbReference>
<comment type="caution">
    <text evidence="9">The sequence shown here is derived from an EMBL/GenBank/DDBJ whole genome shotgun (WGS) entry which is preliminary data.</text>
</comment>
<dbReference type="InterPro" id="IPR000014">
    <property type="entry name" value="PAS"/>
</dbReference>
<evidence type="ECO:0000256" key="4">
    <source>
        <dbReference type="ARBA" id="ARBA00023163"/>
    </source>
</evidence>
<dbReference type="InterPro" id="IPR035965">
    <property type="entry name" value="PAS-like_dom_sf"/>
</dbReference>
<feature type="domain" description="PAS" evidence="8">
    <location>
        <begin position="271"/>
        <end position="326"/>
    </location>
</feature>
<dbReference type="SUPFAM" id="SSF88659">
    <property type="entry name" value="Sigma3 and sigma4 domains of RNA polymerase sigma factors"/>
    <property type="match status" value="1"/>
</dbReference>
<dbReference type="Pfam" id="PF13185">
    <property type="entry name" value="GAF_2"/>
    <property type="match status" value="2"/>
</dbReference>
<protein>
    <submittedName>
        <fullName evidence="9">Bacterio-opsin activator</fullName>
    </submittedName>
</protein>
<dbReference type="CDD" id="cd00156">
    <property type="entry name" value="REC"/>
    <property type="match status" value="1"/>
</dbReference>
<dbReference type="SUPFAM" id="SSF55781">
    <property type="entry name" value="GAF domain-like"/>
    <property type="match status" value="2"/>
</dbReference>
<keyword evidence="3" id="KW-0805">Transcription regulation</keyword>
<dbReference type="OrthoDB" id="165911at2157"/>
<keyword evidence="6" id="KW-0175">Coiled coil</keyword>
<evidence type="ECO:0000256" key="6">
    <source>
        <dbReference type="SAM" id="Coils"/>
    </source>
</evidence>
<evidence type="ECO:0000256" key="5">
    <source>
        <dbReference type="PROSITE-ProRule" id="PRU00169"/>
    </source>
</evidence>
<dbReference type="PROSITE" id="PS50112">
    <property type="entry name" value="PAS"/>
    <property type="match status" value="1"/>
</dbReference>
<dbReference type="InterPro" id="IPR007050">
    <property type="entry name" value="HTH_bacterioopsin"/>
</dbReference>
<evidence type="ECO:0000313" key="10">
    <source>
        <dbReference type="Proteomes" id="UP000219689"/>
    </source>
</evidence>
<evidence type="ECO:0000259" key="7">
    <source>
        <dbReference type="PROSITE" id="PS50110"/>
    </source>
</evidence>
<evidence type="ECO:0000256" key="3">
    <source>
        <dbReference type="ARBA" id="ARBA00023015"/>
    </source>
</evidence>
<evidence type="ECO:0000259" key="8">
    <source>
        <dbReference type="PROSITE" id="PS50112"/>
    </source>
</evidence>
<dbReference type="SMART" id="SM00091">
    <property type="entry name" value="PAS"/>
    <property type="match status" value="2"/>
</dbReference>
<dbReference type="Gene3D" id="3.30.450.40">
    <property type="match status" value="2"/>
</dbReference>
<dbReference type="SUPFAM" id="SSF55785">
    <property type="entry name" value="PYP-like sensor domain (PAS domain)"/>
    <property type="match status" value="2"/>
</dbReference>
<keyword evidence="2" id="KW-0418">Kinase</keyword>
<evidence type="ECO:0000313" key="9">
    <source>
        <dbReference type="EMBL" id="PCR88916.1"/>
    </source>
</evidence>
<dbReference type="NCBIfam" id="TIGR00229">
    <property type="entry name" value="sensory_box"/>
    <property type="match status" value="2"/>
</dbReference>
<dbReference type="InterPro" id="IPR011006">
    <property type="entry name" value="CheY-like_superfamily"/>
</dbReference>